<gene>
    <name evidence="8" type="primary">JLP1</name>
    <name evidence="8" type="ORF">AWJ20_2941</name>
</gene>
<name>A0A167FHQ9_9ASCO</name>
<dbReference type="GO" id="GO:0005737">
    <property type="term" value="C:cytoplasm"/>
    <property type="evidence" value="ECO:0007669"/>
    <property type="project" value="TreeGrafter"/>
</dbReference>
<evidence type="ECO:0000313" key="8">
    <source>
        <dbReference type="EMBL" id="ANB15314.1"/>
    </source>
</evidence>
<dbReference type="GO" id="GO:0046872">
    <property type="term" value="F:metal ion binding"/>
    <property type="evidence" value="ECO:0007669"/>
    <property type="project" value="UniProtKB-KW"/>
</dbReference>
<dbReference type="KEGG" id="slb:AWJ20_2941"/>
<dbReference type="InterPro" id="IPR042098">
    <property type="entry name" value="TauD-like_sf"/>
</dbReference>
<evidence type="ECO:0000256" key="6">
    <source>
        <dbReference type="ARBA" id="ARBA00023004"/>
    </source>
</evidence>
<evidence type="ECO:0000256" key="2">
    <source>
        <dbReference type="ARBA" id="ARBA00005896"/>
    </source>
</evidence>
<dbReference type="InterPro" id="IPR051323">
    <property type="entry name" value="AtsK-like"/>
</dbReference>
<dbReference type="PANTHER" id="PTHR30468:SF10">
    <property type="entry name" value="TAUD_TFDA-LIKE DOMAIN-CONTAINING PROTEIN"/>
    <property type="match status" value="1"/>
</dbReference>
<evidence type="ECO:0000256" key="3">
    <source>
        <dbReference type="ARBA" id="ARBA00022723"/>
    </source>
</evidence>
<keyword evidence="9" id="KW-1185">Reference proteome</keyword>
<dbReference type="PANTHER" id="PTHR30468">
    <property type="entry name" value="ALPHA-KETOGLUTARATE-DEPENDENT SULFONATE DIOXYGENASE"/>
    <property type="match status" value="1"/>
</dbReference>
<comment type="similarity">
    <text evidence="2">Belongs to the TfdA dioxygenase family.</text>
</comment>
<keyword evidence="5" id="KW-0560">Oxidoreductase</keyword>
<dbReference type="InterPro" id="IPR003819">
    <property type="entry name" value="TauD/TfdA-like"/>
</dbReference>
<feature type="domain" description="TauD/TfdA-like" evidence="7">
    <location>
        <begin position="74"/>
        <end position="366"/>
    </location>
</feature>
<reference evidence="8 9" key="1">
    <citation type="submission" date="2016-02" db="EMBL/GenBank/DDBJ databases">
        <title>Complete genome sequence and transcriptome regulation of the pentose utilising yeast Sugiyamaella lignohabitans.</title>
        <authorList>
            <person name="Bellasio M."/>
            <person name="Peymann A."/>
            <person name="Valli M."/>
            <person name="Sipitzky M."/>
            <person name="Graf A."/>
            <person name="Sauer M."/>
            <person name="Marx H."/>
            <person name="Mattanovich D."/>
        </authorList>
    </citation>
    <scope>NUCLEOTIDE SEQUENCE [LARGE SCALE GENOMIC DNA]</scope>
    <source>
        <strain evidence="8 9">CBS 10342</strain>
    </source>
</reference>
<keyword evidence="4" id="KW-0223">Dioxygenase</keyword>
<comment type="cofactor">
    <cofactor evidence="1">
        <name>Fe(2+)</name>
        <dbReference type="ChEBI" id="CHEBI:29033"/>
    </cofactor>
</comment>
<dbReference type="Proteomes" id="UP000189580">
    <property type="component" value="Chromosome b"/>
</dbReference>
<dbReference type="OrthoDB" id="10257314at2759"/>
<evidence type="ECO:0000259" key="7">
    <source>
        <dbReference type="Pfam" id="PF02668"/>
    </source>
</evidence>
<dbReference type="GeneID" id="30034908"/>
<evidence type="ECO:0000256" key="5">
    <source>
        <dbReference type="ARBA" id="ARBA00023002"/>
    </source>
</evidence>
<dbReference type="Gene3D" id="3.60.130.10">
    <property type="entry name" value="Clavaminate synthase-like"/>
    <property type="match status" value="1"/>
</dbReference>
<evidence type="ECO:0000256" key="4">
    <source>
        <dbReference type="ARBA" id="ARBA00022964"/>
    </source>
</evidence>
<keyword evidence="6" id="KW-0408">Iron</keyword>
<dbReference type="GO" id="GO:0016706">
    <property type="term" value="F:2-oxoglutarate-dependent dioxygenase activity"/>
    <property type="evidence" value="ECO:0007669"/>
    <property type="project" value="TreeGrafter"/>
</dbReference>
<sequence>MGIATAVTTITGPRETVEYIHLEKDEFKPPADSVKGPSPFADKHLEGPSYKLFDGDALKPSGALDSEYEFIETTPVIGREYPTAQVKDILENDELIRDLAITISRRGVVFFRNQDLTLEEQKTLVDKLGRLTGKPETSGIHIHPSTPAGGFLKKDGSGEIDPEVSFISSVKNKKLNYATRRIQLARTGIHSDIGFEAVPSDYASLKIVETPSHGGDTLWYSATALYDKLSPSFRAYLETLTGVYGGGYQKERLSESTYERYSGVRGAPENVGDFLSAVHPAVRTNPVTRWKSVYALGHQFRSFNGLTEDESKAIQDYLNDLLVGSHDIQVRFKWNKNDLAIWDNRSNFHAATLDFYSDTDYVRTGVRTVGIGERPYFDPNSRSRAEDLQTSHLTS</sequence>
<proteinExistence type="inferred from homology"/>
<dbReference type="RefSeq" id="XP_018737791.1">
    <property type="nucleotide sequence ID" value="XM_018879921.1"/>
</dbReference>
<protein>
    <submittedName>
        <fullName evidence="8">Jlp1p</fullName>
    </submittedName>
</protein>
<evidence type="ECO:0000256" key="1">
    <source>
        <dbReference type="ARBA" id="ARBA00001954"/>
    </source>
</evidence>
<dbReference type="EMBL" id="CP014503">
    <property type="protein sequence ID" value="ANB15314.1"/>
    <property type="molecule type" value="Genomic_DNA"/>
</dbReference>
<evidence type="ECO:0000313" key="9">
    <source>
        <dbReference type="Proteomes" id="UP000189580"/>
    </source>
</evidence>
<dbReference type="AlphaFoldDB" id="A0A167FHQ9"/>
<accession>A0A167FHQ9</accession>
<organism evidence="8 9">
    <name type="scientific">Sugiyamaella lignohabitans</name>
    <dbReference type="NCBI Taxonomy" id="796027"/>
    <lineage>
        <taxon>Eukaryota</taxon>
        <taxon>Fungi</taxon>
        <taxon>Dikarya</taxon>
        <taxon>Ascomycota</taxon>
        <taxon>Saccharomycotina</taxon>
        <taxon>Dipodascomycetes</taxon>
        <taxon>Dipodascales</taxon>
        <taxon>Trichomonascaceae</taxon>
        <taxon>Sugiyamaella</taxon>
    </lineage>
</organism>
<dbReference type="SUPFAM" id="SSF51197">
    <property type="entry name" value="Clavaminate synthase-like"/>
    <property type="match status" value="1"/>
</dbReference>
<keyword evidence="3" id="KW-0479">Metal-binding</keyword>
<dbReference type="Pfam" id="PF02668">
    <property type="entry name" value="TauD"/>
    <property type="match status" value="1"/>
</dbReference>